<dbReference type="Pfam" id="PF22692">
    <property type="entry name" value="LlgE_F_G_D1"/>
    <property type="match status" value="1"/>
</dbReference>
<dbReference type="EMBL" id="LGHJ01000009">
    <property type="protein sequence ID" value="KPL77517.1"/>
    <property type="molecule type" value="Genomic_DNA"/>
</dbReference>
<comment type="subcellular location">
    <subcellularLocation>
        <location evidence="2">Bacterial flagellum basal body</location>
    </subcellularLocation>
</comment>
<evidence type="ECO:0000259" key="4">
    <source>
        <dbReference type="Pfam" id="PF06429"/>
    </source>
</evidence>
<dbReference type="PATRIC" id="fig|360411.5.peg.3461"/>
<dbReference type="OrthoDB" id="158495at2"/>
<sequence length="247" mass="26817">MSSSLFHTLNISRQDILSRLLDLDVVSNNLANMNTAGFKASRSNFQELLNQRTLEGITLASTQGLMQQGALRNSANPLDWAIQGEGFFQVRLPDGTIGYTRDGQFLLDSSRQLVTAAGYRLIWNGQIPDGTTDVYIQPDGSVQVTLQDGTRRIAGQVQLARFVNPSGLIAQGHNVWLASEASGAAQVGTPGAANFGMIAAHAVEQSNVDLSSEMTRLMSLQRAFQMSVRTFQQTDTMIAQALNLRKG</sequence>
<dbReference type="NCBIfam" id="TIGR03506">
    <property type="entry name" value="FlgEFG_subfam"/>
    <property type="match status" value="2"/>
</dbReference>
<organism evidence="6 7">
    <name type="scientific">Bellilinea caldifistulae</name>
    <dbReference type="NCBI Taxonomy" id="360411"/>
    <lineage>
        <taxon>Bacteria</taxon>
        <taxon>Bacillati</taxon>
        <taxon>Chloroflexota</taxon>
        <taxon>Anaerolineae</taxon>
        <taxon>Anaerolineales</taxon>
        <taxon>Anaerolineaceae</taxon>
        <taxon>Bellilinea</taxon>
    </lineage>
</organism>
<comment type="caution">
    <text evidence="6">The sequence shown here is derived from an EMBL/GenBank/DDBJ whole genome shotgun (WGS) entry which is preliminary data.</text>
</comment>
<dbReference type="GO" id="GO:0071978">
    <property type="term" value="P:bacterial-type flagellum-dependent swarming motility"/>
    <property type="evidence" value="ECO:0007669"/>
    <property type="project" value="TreeGrafter"/>
</dbReference>
<evidence type="ECO:0000259" key="5">
    <source>
        <dbReference type="Pfam" id="PF22692"/>
    </source>
</evidence>
<dbReference type="RefSeq" id="WP_061913793.1">
    <property type="nucleotide sequence ID" value="NZ_DF967971.1"/>
</dbReference>
<evidence type="ECO:0000313" key="6">
    <source>
        <dbReference type="EMBL" id="KPL77517.1"/>
    </source>
</evidence>
<evidence type="ECO:0000313" key="7">
    <source>
        <dbReference type="Proteomes" id="UP000050514"/>
    </source>
</evidence>
<keyword evidence="2" id="KW-0975">Bacterial flagellum</keyword>
<dbReference type="InterPro" id="IPR020013">
    <property type="entry name" value="Flagellar_FlgE/F/G"/>
</dbReference>
<dbReference type="SUPFAM" id="SSF117143">
    <property type="entry name" value="Flagellar hook protein flgE"/>
    <property type="match status" value="1"/>
</dbReference>
<dbReference type="InterPro" id="IPR053967">
    <property type="entry name" value="LlgE_F_G-like_D1"/>
</dbReference>
<accession>A0A0P6XB83</accession>
<dbReference type="PANTHER" id="PTHR30435:SF19">
    <property type="entry name" value="FLAGELLAR BASAL-BODY ROD PROTEIN FLGG"/>
    <property type="match status" value="1"/>
</dbReference>
<evidence type="ECO:0000256" key="2">
    <source>
        <dbReference type="RuleBase" id="RU362116"/>
    </source>
</evidence>
<feature type="domain" description="Flagellar basal-body/hook protein C-terminal" evidence="4">
    <location>
        <begin position="201"/>
        <end position="244"/>
    </location>
</feature>
<dbReference type="Pfam" id="PF00460">
    <property type="entry name" value="Flg_bb_rod"/>
    <property type="match status" value="1"/>
</dbReference>
<dbReference type="Pfam" id="PF06429">
    <property type="entry name" value="Flg_bbr_C"/>
    <property type="match status" value="1"/>
</dbReference>
<protein>
    <submittedName>
        <fullName evidence="6">Uncharacterized protein</fullName>
    </submittedName>
</protein>
<dbReference type="AlphaFoldDB" id="A0A0P6XB83"/>
<proteinExistence type="inferred from homology"/>
<evidence type="ECO:0000256" key="1">
    <source>
        <dbReference type="ARBA" id="ARBA00009677"/>
    </source>
</evidence>
<dbReference type="PANTHER" id="PTHR30435">
    <property type="entry name" value="FLAGELLAR PROTEIN"/>
    <property type="match status" value="1"/>
</dbReference>
<feature type="domain" description="Flagellar basal body rod protein N-terminal" evidence="3">
    <location>
        <begin position="23"/>
        <end position="39"/>
    </location>
</feature>
<dbReference type="Proteomes" id="UP000050514">
    <property type="component" value="Unassembled WGS sequence"/>
</dbReference>
<comment type="similarity">
    <text evidence="1 2">Belongs to the flagella basal body rod proteins family.</text>
</comment>
<dbReference type="GO" id="GO:0009425">
    <property type="term" value="C:bacterial-type flagellum basal body"/>
    <property type="evidence" value="ECO:0007669"/>
    <property type="project" value="UniProtKB-SubCell"/>
</dbReference>
<reference evidence="6 7" key="1">
    <citation type="submission" date="2015-07" db="EMBL/GenBank/DDBJ databases">
        <title>Draft genome of Bellilinea caldifistulae DSM 17877.</title>
        <authorList>
            <person name="Hemp J."/>
            <person name="Ward L.M."/>
            <person name="Pace L.A."/>
            <person name="Fischer W.W."/>
        </authorList>
    </citation>
    <scope>NUCLEOTIDE SEQUENCE [LARGE SCALE GENOMIC DNA]</scope>
    <source>
        <strain evidence="6 7">GOMI-1</strain>
    </source>
</reference>
<dbReference type="STRING" id="360411.AC812_02935"/>
<evidence type="ECO:0000259" key="3">
    <source>
        <dbReference type="Pfam" id="PF00460"/>
    </source>
</evidence>
<dbReference type="InterPro" id="IPR037925">
    <property type="entry name" value="FlgE/F/G-like"/>
</dbReference>
<name>A0A0P6XB83_9CHLR</name>
<feature type="domain" description="Flagellar hook protein FlgE/F/G-like D1" evidence="5">
    <location>
        <begin position="81"/>
        <end position="144"/>
    </location>
</feature>
<dbReference type="InterPro" id="IPR001444">
    <property type="entry name" value="Flag_bb_rod_N"/>
</dbReference>
<gene>
    <name evidence="6" type="ORF">AC812_02935</name>
</gene>
<keyword evidence="7" id="KW-1185">Reference proteome</keyword>
<dbReference type="InterPro" id="IPR010930">
    <property type="entry name" value="Flg_bb/hook_C_dom"/>
</dbReference>